<feature type="compositionally biased region" description="Polar residues" evidence="1">
    <location>
        <begin position="661"/>
        <end position="674"/>
    </location>
</feature>
<proteinExistence type="predicted"/>
<comment type="caution">
    <text evidence="2">The sequence shown here is derived from an EMBL/GenBank/DDBJ whole genome shotgun (WGS) entry which is preliminary data.</text>
</comment>
<gene>
    <name evidence="2" type="ORF">AJ79_02414</name>
</gene>
<sequence length="739" mass="79398">MTMVKQGQKLAKEENIPAPKEQTTGEILQPRVYSPKAGDLLVPKHRRPPIPLTTTIDNVTRGKPTASTAPEVPAEPTPAATTSNDVLGPADQPKIYYPKEKRDNNGPPGSAPFLPRGESFTEVPEQYFDPPPPARKVSSTPKLRGDEPILSGIAEAADEGSSPAPSEVSAETPQEEYFQPLPKVDGIILGSHELSLTRKGTCGTRGVGKLVVPERKISSSHGSIRNGDEEDSVCGSSSSTVTAGRTSSEDNTEVSLPGQTVTPSLKLPPRPPTPLNFEQHLCLQSANSQNRPFPRGTGKSRGGGQIKISKSASYANTARPQAAPSFPRQPFSCWQRNNKMSSPAPVTQDAKLAQQPEQPEPGNNSKHAVISQQLTVAEDAPQNELVSCLKSLSEDVNGIKAEQLKISKHLEDINNHLKGLSGDILSEKDARAKSLAAHEKNINSHITEVVGVIGEAVDSVAVMVANISDKASNIGSANFSATEGGNFNWPDAVQSPDALYGTQSDQVDDSQSAKRNGGAPTRRARSQTDPAIIGHAAGEQGQQRGAGANNNQATQKKGFWKRNNSGSSRRGGPGNNGHGSTSSFGNHPSQAVMQAGPEPVVGNPYAYSQPQVNYEEQQPFHQPAPGPSVPYGQAPVQHRGFPPRGSSMRQNNGYTRGGAKYSSNRNYAQQQQYRDLTPNYASPPAGQPQFQFNPNAPVHVHQGQQWQPQYDQYKPWGGVSNWYQQVYQEGNDNPQNMQN</sequence>
<keyword evidence="3" id="KW-1185">Reference proteome</keyword>
<dbReference type="OrthoDB" id="4186499at2759"/>
<feature type="compositionally biased region" description="Polar residues" evidence="1">
    <location>
        <begin position="308"/>
        <end position="319"/>
    </location>
</feature>
<evidence type="ECO:0000313" key="2">
    <source>
        <dbReference type="EMBL" id="PGH15438.1"/>
    </source>
</evidence>
<organism evidence="2 3">
    <name type="scientific">Helicocarpus griseus UAMH5409</name>
    <dbReference type="NCBI Taxonomy" id="1447875"/>
    <lineage>
        <taxon>Eukaryota</taxon>
        <taxon>Fungi</taxon>
        <taxon>Dikarya</taxon>
        <taxon>Ascomycota</taxon>
        <taxon>Pezizomycotina</taxon>
        <taxon>Eurotiomycetes</taxon>
        <taxon>Eurotiomycetidae</taxon>
        <taxon>Onygenales</taxon>
        <taxon>Ajellomycetaceae</taxon>
        <taxon>Helicocarpus</taxon>
    </lineage>
</organism>
<name>A0A2B7Y3N6_9EURO</name>
<dbReference type="Proteomes" id="UP000223968">
    <property type="component" value="Unassembled WGS sequence"/>
</dbReference>
<accession>A0A2B7Y3N6</accession>
<feature type="compositionally biased region" description="Polar residues" evidence="1">
    <location>
        <begin position="606"/>
        <end position="620"/>
    </location>
</feature>
<feature type="compositionally biased region" description="Polar residues" evidence="1">
    <location>
        <begin position="234"/>
        <end position="246"/>
    </location>
</feature>
<evidence type="ECO:0000313" key="3">
    <source>
        <dbReference type="Proteomes" id="UP000223968"/>
    </source>
</evidence>
<evidence type="ECO:0000256" key="1">
    <source>
        <dbReference type="SAM" id="MobiDB-lite"/>
    </source>
</evidence>
<feature type="compositionally biased region" description="Low complexity" evidence="1">
    <location>
        <begin position="64"/>
        <end position="83"/>
    </location>
</feature>
<feature type="compositionally biased region" description="Polar residues" evidence="1">
    <location>
        <begin position="332"/>
        <end position="345"/>
    </location>
</feature>
<dbReference type="AlphaFoldDB" id="A0A2B7Y3N6"/>
<feature type="compositionally biased region" description="Polar residues" evidence="1">
    <location>
        <begin position="355"/>
        <end position="365"/>
    </location>
</feature>
<feature type="compositionally biased region" description="Polar residues" evidence="1">
    <location>
        <begin position="282"/>
        <end position="291"/>
    </location>
</feature>
<reference evidence="2 3" key="1">
    <citation type="submission" date="2017-10" db="EMBL/GenBank/DDBJ databases">
        <title>Comparative genomics in systemic dimorphic fungi from Ajellomycetaceae.</title>
        <authorList>
            <person name="Munoz J.F."/>
            <person name="Mcewen J.G."/>
            <person name="Clay O.K."/>
            <person name="Cuomo C.A."/>
        </authorList>
    </citation>
    <scope>NUCLEOTIDE SEQUENCE [LARGE SCALE GENOMIC DNA]</scope>
    <source>
        <strain evidence="2 3">UAMH5409</strain>
    </source>
</reference>
<feature type="region of interest" description="Disordered" evidence="1">
    <location>
        <begin position="198"/>
        <end position="365"/>
    </location>
</feature>
<protein>
    <submittedName>
        <fullName evidence="2">Uncharacterized protein</fullName>
    </submittedName>
</protein>
<feature type="compositionally biased region" description="Low complexity" evidence="1">
    <location>
        <begin position="702"/>
        <end position="712"/>
    </location>
</feature>
<feature type="compositionally biased region" description="Polar residues" evidence="1">
    <location>
        <begin position="253"/>
        <end position="262"/>
    </location>
</feature>
<feature type="region of interest" description="Disordered" evidence="1">
    <location>
        <begin position="1"/>
        <end position="179"/>
    </location>
</feature>
<feature type="compositionally biased region" description="Low complexity" evidence="1">
    <location>
        <begin position="534"/>
        <end position="555"/>
    </location>
</feature>
<feature type="compositionally biased region" description="Polar residues" evidence="1">
    <location>
        <begin position="501"/>
        <end position="514"/>
    </location>
</feature>
<dbReference type="EMBL" id="PDNB01000025">
    <property type="protein sequence ID" value="PGH15438.1"/>
    <property type="molecule type" value="Genomic_DNA"/>
</dbReference>
<feature type="region of interest" description="Disordered" evidence="1">
    <location>
        <begin position="481"/>
        <end position="712"/>
    </location>
</feature>